<evidence type="ECO:0000313" key="2">
    <source>
        <dbReference type="EMBL" id="SHE34650.1"/>
    </source>
</evidence>
<organism evidence="2 3">
    <name type="scientific">Seinonella peptonophila</name>
    <dbReference type="NCBI Taxonomy" id="112248"/>
    <lineage>
        <taxon>Bacteria</taxon>
        <taxon>Bacillati</taxon>
        <taxon>Bacillota</taxon>
        <taxon>Bacilli</taxon>
        <taxon>Bacillales</taxon>
        <taxon>Thermoactinomycetaceae</taxon>
        <taxon>Seinonella</taxon>
    </lineage>
</organism>
<dbReference type="Proteomes" id="UP000184476">
    <property type="component" value="Unassembled WGS sequence"/>
</dbReference>
<protein>
    <submittedName>
        <fullName evidence="2">Uncharacterized protein</fullName>
    </submittedName>
</protein>
<reference evidence="2 3" key="1">
    <citation type="submission" date="2016-11" db="EMBL/GenBank/DDBJ databases">
        <authorList>
            <person name="Jaros S."/>
            <person name="Januszkiewicz K."/>
            <person name="Wedrychowicz H."/>
        </authorList>
    </citation>
    <scope>NUCLEOTIDE SEQUENCE [LARGE SCALE GENOMIC DNA]</scope>
    <source>
        <strain evidence="2 3">DSM 44666</strain>
    </source>
</reference>
<accession>A0A1M4SR09</accession>
<gene>
    <name evidence="2" type="ORF">SAMN05444392_10196</name>
</gene>
<evidence type="ECO:0000313" key="3">
    <source>
        <dbReference type="Proteomes" id="UP000184476"/>
    </source>
</evidence>
<proteinExistence type="predicted"/>
<keyword evidence="1" id="KW-0472">Membrane</keyword>
<sequence length="283" mass="32167">MEKLKAKRNASKSTALFVAGTILMGGGGLTIWKMLQDQPGIIGEKISISCNDQEHPQTEPITKDQPDSPLYNPYSVPVEPIHFKPSAVFAQKKLEMTLPKGPNWSPLAQSVAKIACDQDRIPEIAEKTLPNKIEDETKIWNREVIGFRYEFTPKSFEQSSSVLQAERDERATNVKSYQSDSFPHRILKEANPEITTKGENIQIQLPILGLKSEGREKNARYYSLHAPVFDQEQHYILIKDLQKIFDQRKSIKESKAEVTSRKNLPSPLELQNSVIQMTEVREH</sequence>
<keyword evidence="3" id="KW-1185">Reference proteome</keyword>
<keyword evidence="1" id="KW-1133">Transmembrane helix</keyword>
<feature type="transmembrane region" description="Helical" evidence="1">
    <location>
        <begin position="12"/>
        <end position="32"/>
    </location>
</feature>
<dbReference type="EMBL" id="FQVL01000001">
    <property type="protein sequence ID" value="SHE34650.1"/>
    <property type="molecule type" value="Genomic_DNA"/>
</dbReference>
<evidence type="ECO:0000256" key="1">
    <source>
        <dbReference type="SAM" id="Phobius"/>
    </source>
</evidence>
<name>A0A1M4SR09_9BACL</name>
<dbReference type="AlphaFoldDB" id="A0A1M4SR09"/>
<dbReference type="RefSeq" id="WP_073150249.1">
    <property type="nucleotide sequence ID" value="NZ_FQVL01000001.1"/>
</dbReference>
<keyword evidence="1" id="KW-0812">Transmembrane</keyword>